<proteinExistence type="predicted"/>
<feature type="compositionally biased region" description="Basic and acidic residues" evidence="1">
    <location>
        <begin position="58"/>
        <end position="75"/>
    </location>
</feature>
<gene>
    <name evidence="3" type="primary">LOC107001422</name>
</gene>
<reference evidence="2" key="1">
    <citation type="journal article" date="2014" name="Nat. Genet.">
        <title>The genome of the stress-tolerant wild tomato species Solanum pennellii.</title>
        <authorList>
            <person name="Bolger A."/>
            <person name="Scossa F."/>
            <person name="Bolger M.E."/>
            <person name="Lanz C."/>
            <person name="Maumus F."/>
            <person name="Tohge T."/>
            <person name="Quesneville H."/>
            <person name="Alseekh S."/>
            <person name="Sorensen I."/>
            <person name="Lichtenstein G."/>
            <person name="Fich E.A."/>
            <person name="Conte M."/>
            <person name="Keller H."/>
            <person name="Schneeberger K."/>
            <person name="Schwacke R."/>
            <person name="Ofner I."/>
            <person name="Vrebalov J."/>
            <person name="Xu Y."/>
            <person name="Osorio S."/>
            <person name="Aflitos S.A."/>
            <person name="Schijlen E."/>
            <person name="Jimenez-Gomez J.M."/>
            <person name="Ryngajllo M."/>
            <person name="Kimura S."/>
            <person name="Kumar R."/>
            <person name="Koenig D."/>
            <person name="Headland L.R."/>
            <person name="Maloof J.N."/>
            <person name="Sinha N."/>
            <person name="van Ham R.C."/>
            <person name="Lankhorst R.K."/>
            <person name="Mao L."/>
            <person name="Vogel A."/>
            <person name="Arsova B."/>
            <person name="Panstruga R."/>
            <person name="Fei Z."/>
            <person name="Rose J.K."/>
            <person name="Zamir D."/>
            <person name="Carrari F."/>
            <person name="Giovannoni J.J."/>
            <person name="Weigel D."/>
            <person name="Usadel B."/>
            <person name="Fernie A.R."/>
        </authorList>
    </citation>
    <scope>NUCLEOTIDE SEQUENCE [LARGE SCALE GENOMIC DNA]</scope>
    <source>
        <strain evidence="2">cv. LA0716</strain>
    </source>
</reference>
<organism evidence="2 3">
    <name type="scientific">Solanum pennellii</name>
    <name type="common">Tomato</name>
    <name type="synonym">Lycopersicon pennellii</name>
    <dbReference type="NCBI Taxonomy" id="28526"/>
    <lineage>
        <taxon>Eukaryota</taxon>
        <taxon>Viridiplantae</taxon>
        <taxon>Streptophyta</taxon>
        <taxon>Embryophyta</taxon>
        <taxon>Tracheophyta</taxon>
        <taxon>Spermatophyta</taxon>
        <taxon>Magnoliopsida</taxon>
        <taxon>eudicotyledons</taxon>
        <taxon>Gunneridae</taxon>
        <taxon>Pentapetalae</taxon>
        <taxon>asterids</taxon>
        <taxon>lamiids</taxon>
        <taxon>Solanales</taxon>
        <taxon>Solanaceae</taxon>
        <taxon>Solanoideae</taxon>
        <taxon>Solaneae</taxon>
        <taxon>Solanum</taxon>
        <taxon>Solanum subgen. Lycopersicon</taxon>
    </lineage>
</organism>
<feature type="compositionally biased region" description="Basic and acidic residues" evidence="1">
    <location>
        <begin position="161"/>
        <end position="175"/>
    </location>
</feature>
<feature type="region of interest" description="Disordered" evidence="1">
    <location>
        <begin position="47"/>
        <end position="175"/>
    </location>
</feature>
<evidence type="ECO:0000313" key="2">
    <source>
        <dbReference type="Proteomes" id="UP000694930"/>
    </source>
</evidence>
<name>A0ABM1FCL1_SOLPN</name>
<evidence type="ECO:0000313" key="3">
    <source>
        <dbReference type="RefSeq" id="XP_015054963.1"/>
    </source>
</evidence>
<feature type="compositionally biased region" description="Gly residues" evidence="1">
    <location>
        <begin position="111"/>
        <end position="120"/>
    </location>
</feature>
<sequence length="175" mass="18746">MPLPAASVFFSRAAAGPSERLSLPENRMAERAPISLVAGCSPALLLPLSSLPKKKRTREIGRGTENKRGRGKDEGREEQEGEKRRERGGGFWGCWSQLPGSSPVTVVRLAGGAGESGGGGGEEKGERREEEGKGKKGGETGGVGRRRERGMVGEEEGEDEKGERREGRLEAFKKS</sequence>
<protein>
    <submittedName>
        <fullName evidence="3">Hepatoma-derived growth factor-related protein 3-like</fullName>
    </submittedName>
</protein>
<dbReference type="Proteomes" id="UP000694930">
    <property type="component" value="Chromosome 10"/>
</dbReference>
<reference evidence="3" key="2">
    <citation type="submission" date="2025-08" db="UniProtKB">
        <authorList>
            <consortium name="RefSeq"/>
        </authorList>
    </citation>
    <scope>IDENTIFICATION</scope>
</reference>
<dbReference type="GeneID" id="107001422"/>
<keyword evidence="2" id="KW-1185">Reference proteome</keyword>
<dbReference type="RefSeq" id="XP_015054963.1">
    <property type="nucleotide sequence ID" value="XM_015199477.1"/>
</dbReference>
<evidence type="ECO:0000256" key="1">
    <source>
        <dbReference type="SAM" id="MobiDB-lite"/>
    </source>
</evidence>
<accession>A0ABM1FCL1</accession>
<feature type="compositionally biased region" description="Basic and acidic residues" evidence="1">
    <location>
        <begin position="121"/>
        <end position="138"/>
    </location>
</feature>